<organism evidence="6 7">
    <name type="scientific">Cyclocybe aegerita</name>
    <name type="common">Black poplar mushroom</name>
    <name type="synonym">Agrocybe aegerita</name>
    <dbReference type="NCBI Taxonomy" id="1973307"/>
    <lineage>
        <taxon>Eukaryota</taxon>
        <taxon>Fungi</taxon>
        <taxon>Dikarya</taxon>
        <taxon>Basidiomycota</taxon>
        <taxon>Agaricomycotina</taxon>
        <taxon>Agaricomycetes</taxon>
        <taxon>Agaricomycetidae</taxon>
        <taxon>Agaricales</taxon>
        <taxon>Agaricineae</taxon>
        <taxon>Bolbitiaceae</taxon>
        <taxon>Cyclocybe</taxon>
    </lineage>
</organism>
<dbReference type="GO" id="GO:0030687">
    <property type="term" value="C:preribosome, large subunit precursor"/>
    <property type="evidence" value="ECO:0007669"/>
    <property type="project" value="TreeGrafter"/>
</dbReference>
<name>A0A8S0XUA4_CYCAE</name>
<feature type="compositionally biased region" description="Acidic residues" evidence="5">
    <location>
        <begin position="376"/>
        <end position="385"/>
    </location>
</feature>
<evidence type="ECO:0000313" key="7">
    <source>
        <dbReference type="Proteomes" id="UP000467700"/>
    </source>
</evidence>
<evidence type="ECO:0000256" key="3">
    <source>
        <dbReference type="ARBA" id="ARBA00011187"/>
    </source>
</evidence>
<feature type="region of interest" description="Disordered" evidence="5">
    <location>
        <begin position="370"/>
        <end position="391"/>
    </location>
</feature>
<dbReference type="PANTHER" id="PTHR16038">
    <property type="entry name" value="NOP SEVEN ASSOCIATED PROTEIN 1"/>
    <property type="match status" value="1"/>
</dbReference>
<evidence type="ECO:0000256" key="2">
    <source>
        <dbReference type="ARBA" id="ARBA00007861"/>
    </source>
</evidence>
<dbReference type="InterPro" id="IPR015943">
    <property type="entry name" value="WD40/YVTN_repeat-like_dom_sf"/>
</dbReference>
<dbReference type="GO" id="GO:0005730">
    <property type="term" value="C:nucleolus"/>
    <property type="evidence" value="ECO:0007669"/>
    <property type="project" value="InterPro"/>
</dbReference>
<protein>
    <recommendedName>
        <fullName evidence="4">Ribosome biogenesis protein NSA1</fullName>
    </recommendedName>
</protein>
<evidence type="ECO:0000313" key="6">
    <source>
        <dbReference type="EMBL" id="CAA7271744.1"/>
    </source>
</evidence>
<dbReference type="InterPro" id="IPR036322">
    <property type="entry name" value="WD40_repeat_dom_sf"/>
</dbReference>
<dbReference type="PANTHER" id="PTHR16038:SF4">
    <property type="entry name" value="WD REPEAT-CONTAINING PROTEIN 74"/>
    <property type="match status" value="1"/>
</dbReference>
<comment type="caution">
    <text evidence="6">The sequence shown here is derived from an EMBL/GenBank/DDBJ whole genome shotgun (WGS) entry which is preliminary data.</text>
</comment>
<sequence>MSRFVIGDELGSIKVFRHARDLPPGCKTKVKTVYSQDSSALPKVVQKLATALGPHSETTLAAAFSDGSCSLSTLNDDDTLTQNLKWTEPRITQNQFIGLSLNQSAAFACTSNGMLRRVPFTVENNFEEASDQLPQSDISTLPSRLFDWQMPEDCNNFAYGGDEVDLSLWDTELAFTSASKNSATSRKRKRNDDLFPGEAWRARNVPNDHFTLRQPIRITTLTFLQSTCNSHHLMTGTQFGDLRRYDTRAARRPVSNWTGLGKRGGVRVIEKGISEHELFMGDNGSNLSSIDLRTGRILYGYKGFSGAVTSISASPKVMASASLDRNARVHSTFPPPLTSGNNQDGRGEVLGKWYLATVPTVVVWDKRAMSPRNDEHGDDNDDVWDNLENVV</sequence>
<keyword evidence="7" id="KW-1185">Reference proteome</keyword>
<gene>
    <name evidence="6" type="ORF">AAE3_LOCUS14014</name>
</gene>
<dbReference type="Proteomes" id="UP000467700">
    <property type="component" value="Unassembled WGS sequence"/>
</dbReference>
<evidence type="ECO:0000256" key="4">
    <source>
        <dbReference type="ARBA" id="ARBA00014234"/>
    </source>
</evidence>
<evidence type="ECO:0000256" key="1">
    <source>
        <dbReference type="ARBA" id="ARBA00002889"/>
    </source>
</evidence>
<dbReference type="AlphaFoldDB" id="A0A8S0XUA4"/>
<comment type="similarity">
    <text evidence="2">Belongs to the NSA1 family.</text>
</comment>
<dbReference type="InterPro" id="IPR037379">
    <property type="entry name" value="WDR74/Nsa1"/>
</dbReference>
<comment type="subunit">
    <text evidence="3">Component of the pre-66S ribosomal particle.</text>
</comment>
<evidence type="ECO:0000256" key="5">
    <source>
        <dbReference type="SAM" id="MobiDB-lite"/>
    </source>
</evidence>
<proteinExistence type="inferred from homology"/>
<dbReference type="GO" id="GO:0042273">
    <property type="term" value="P:ribosomal large subunit biogenesis"/>
    <property type="evidence" value="ECO:0007669"/>
    <property type="project" value="InterPro"/>
</dbReference>
<dbReference type="EMBL" id="CACVBS010000112">
    <property type="protein sequence ID" value="CAA7271744.1"/>
    <property type="molecule type" value="Genomic_DNA"/>
</dbReference>
<comment type="function">
    <text evidence="1">Involved in the biogenesis of the 60S ribosomal subunit.</text>
</comment>
<reference evidence="6 7" key="1">
    <citation type="submission" date="2020-01" db="EMBL/GenBank/DDBJ databases">
        <authorList>
            <person name="Gupta K D."/>
        </authorList>
    </citation>
    <scope>NUCLEOTIDE SEQUENCE [LARGE SCALE GENOMIC DNA]</scope>
</reference>
<dbReference type="Gene3D" id="2.130.10.10">
    <property type="entry name" value="YVTN repeat-like/Quinoprotein amine dehydrogenase"/>
    <property type="match status" value="1"/>
</dbReference>
<accession>A0A8S0XUA4</accession>
<dbReference type="SUPFAM" id="SSF50978">
    <property type="entry name" value="WD40 repeat-like"/>
    <property type="match status" value="1"/>
</dbReference>
<dbReference type="OrthoDB" id="18388at2759"/>